<dbReference type="RefSeq" id="WP_349182446.1">
    <property type="nucleotide sequence ID" value="NZ_JBBNGS010000009.1"/>
</dbReference>
<dbReference type="Pfam" id="PF05016">
    <property type="entry name" value="ParE_toxin"/>
    <property type="match status" value="1"/>
</dbReference>
<name>A0ABV1IG16_9ACTN</name>
<comment type="similarity">
    <text evidence="1">Belongs to the RelE toxin family.</text>
</comment>
<dbReference type="Gene3D" id="3.30.2310.20">
    <property type="entry name" value="RelE-like"/>
    <property type="match status" value="1"/>
</dbReference>
<proteinExistence type="inferred from homology"/>
<reference evidence="3 4" key="1">
    <citation type="submission" date="2024-04" db="EMBL/GenBank/DDBJ databases">
        <title>Human intestinal bacterial collection.</title>
        <authorList>
            <person name="Pauvert C."/>
            <person name="Hitch T.C.A."/>
            <person name="Clavel T."/>
        </authorList>
    </citation>
    <scope>NUCLEOTIDE SEQUENCE [LARGE SCALE GENOMIC DNA]</scope>
    <source>
        <strain evidence="3 4">CLA-AA-H197</strain>
    </source>
</reference>
<keyword evidence="4" id="KW-1185">Reference proteome</keyword>
<evidence type="ECO:0000256" key="2">
    <source>
        <dbReference type="ARBA" id="ARBA00022649"/>
    </source>
</evidence>
<dbReference type="EMBL" id="JBBNGS010000009">
    <property type="protein sequence ID" value="MEQ2637838.1"/>
    <property type="molecule type" value="Genomic_DNA"/>
</dbReference>
<comment type="caution">
    <text evidence="3">The sequence shown here is derived from an EMBL/GenBank/DDBJ whole genome shotgun (WGS) entry which is preliminary data.</text>
</comment>
<keyword evidence="2" id="KW-1277">Toxin-antitoxin system</keyword>
<dbReference type="Proteomes" id="UP001478817">
    <property type="component" value="Unassembled WGS sequence"/>
</dbReference>
<gene>
    <name evidence="3" type="ORF">AAAT05_05710</name>
</gene>
<dbReference type="PANTHER" id="PTHR35601">
    <property type="entry name" value="TOXIN RELE"/>
    <property type="match status" value="1"/>
</dbReference>
<organism evidence="3 4">
    <name type="scientific">Paratractidigestivibacter faecalis</name>
    <dbReference type="NCBI Taxonomy" id="2292441"/>
    <lineage>
        <taxon>Bacteria</taxon>
        <taxon>Bacillati</taxon>
        <taxon>Actinomycetota</taxon>
        <taxon>Coriobacteriia</taxon>
        <taxon>Coriobacteriales</taxon>
        <taxon>Atopobiaceae</taxon>
        <taxon>Paratractidigestivibacter</taxon>
    </lineage>
</organism>
<accession>A0ABV1IG16</accession>
<dbReference type="InterPro" id="IPR035093">
    <property type="entry name" value="RelE/ParE_toxin_dom_sf"/>
</dbReference>
<dbReference type="InterPro" id="IPR007712">
    <property type="entry name" value="RelE/ParE_toxin"/>
</dbReference>
<protein>
    <submittedName>
        <fullName evidence="3">Type II toxin-antitoxin system RelE/ParE family toxin</fullName>
    </submittedName>
</protein>
<dbReference type="SUPFAM" id="SSF143011">
    <property type="entry name" value="RelE-like"/>
    <property type="match status" value="1"/>
</dbReference>
<evidence type="ECO:0000256" key="1">
    <source>
        <dbReference type="ARBA" id="ARBA00006226"/>
    </source>
</evidence>
<dbReference type="NCBIfam" id="TIGR02385">
    <property type="entry name" value="RelE_StbE"/>
    <property type="match status" value="1"/>
</dbReference>
<evidence type="ECO:0000313" key="3">
    <source>
        <dbReference type="EMBL" id="MEQ2637838.1"/>
    </source>
</evidence>
<sequence length="95" mass="10816">MSFRVEWSRSATKDLLSIEKKQRLMIIKWVQENLEGCENPKAILGSKALQGTKAGWRYRVGAYRLLTTINDGALVIDVVRVGHRQGVYKNLPRGM</sequence>
<dbReference type="PANTHER" id="PTHR35601:SF1">
    <property type="entry name" value="TOXIN RELE"/>
    <property type="match status" value="1"/>
</dbReference>
<evidence type="ECO:0000313" key="4">
    <source>
        <dbReference type="Proteomes" id="UP001478817"/>
    </source>
</evidence>